<geneLocation type="plasmid" evidence="2 3">
    <name>unnamednovel_2</name>
</geneLocation>
<proteinExistence type="predicted"/>
<dbReference type="RefSeq" id="WP_032724462.1">
    <property type="nucleotide sequence ID" value="NZ_CP062918.1"/>
</dbReference>
<evidence type="ECO:0008006" key="4">
    <source>
        <dbReference type="Google" id="ProtNLM"/>
    </source>
</evidence>
<protein>
    <recommendedName>
        <fullName evidence="4">Secreted protein</fullName>
    </recommendedName>
</protein>
<gene>
    <name evidence="2" type="ORF">IMO34_28155</name>
</gene>
<dbReference type="EMBL" id="CP062918">
    <property type="protein sequence ID" value="QPF11809.1"/>
    <property type="molecule type" value="Genomic_DNA"/>
</dbReference>
<organism evidence="2 3">
    <name type="scientific">Raoultella terrigena</name>
    <name type="common">Klebsiella terrigena</name>
    <dbReference type="NCBI Taxonomy" id="577"/>
    <lineage>
        <taxon>Bacteria</taxon>
        <taxon>Pseudomonadati</taxon>
        <taxon>Pseudomonadota</taxon>
        <taxon>Gammaproteobacteria</taxon>
        <taxon>Enterobacterales</taxon>
        <taxon>Enterobacteriaceae</taxon>
        <taxon>Klebsiella/Raoultella group</taxon>
        <taxon>Raoultella</taxon>
    </lineage>
</organism>
<dbReference type="Proteomes" id="UP000594500">
    <property type="component" value="Plasmid unnamednovel_2"/>
</dbReference>
<sequence length="168" mass="18747">MMRFWAFGFLCFLCVGEASADVKVFFAPKSTTYETNTSAEIKKYLEDLVGGKVVDLSDNPKAVNKSLGEYLKKIKGKTSVFFGRNEMSKYNGTVCKISITTGNTAPSDPILTQVFTLGTLADNNSEPCRELNNKLMSVVSRDDVFKYPAVVKDYGMLSMDMIFYFNNN</sequence>
<accession>A0AAP9XV98</accession>
<name>A0AAP9XV98_RAOTE</name>
<feature type="chain" id="PRO_5042826310" description="Secreted protein" evidence="1">
    <location>
        <begin position="21"/>
        <end position="168"/>
    </location>
</feature>
<feature type="signal peptide" evidence="1">
    <location>
        <begin position="1"/>
        <end position="20"/>
    </location>
</feature>
<evidence type="ECO:0000313" key="3">
    <source>
        <dbReference type="Proteomes" id="UP000594500"/>
    </source>
</evidence>
<keyword evidence="1" id="KW-0732">Signal</keyword>
<evidence type="ECO:0000313" key="2">
    <source>
        <dbReference type="EMBL" id="QPF11809.1"/>
    </source>
</evidence>
<keyword evidence="2" id="KW-0614">Plasmid</keyword>
<reference evidence="2 3" key="1">
    <citation type="submission" date="2020-10" db="EMBL/GenBank/DDBJ databases">
        <title>Resistance determinants and their genetic context in bacteria from a longitudinal study of pigs reared under conventional and antibiotic-free husbandry practices.</title>
        <authorList>
            <person name="Poulin-Laprade D."/>
            <person name="Brouard J.-S."/>
            <person name="Gagnon N."/>
            <person name="Turcotte A."/>
            <person name="Langlois A."/>
            <person name="Matte J.J."/>
            <person name="Carrillo C.D."/>
            <person name="Zaheer R."/>
            <person name="McAllister T."/>
            <person name="Topp E."/>
            <person name="Talbot G."/>
        </authorList>
    </citation>
    <scope>NUCLEOTIDE SEQUENCE [LARGE SCALE GENOMIC DNA]</scope>
    <source>
        <strain evidence="2 3">Res13-Abat-PEB01-P1-04-A</strain>
        <plasmid evidence="2 3">unnamednovel_2</plasmid>
    </source>
</reference>
<evidence type="ECO:0000256" key="1">
    <source>
        <dbReference type="SAM" id="SignalP"/>
    </source>
</evidence>
<dbReference type="AlphaFoldDB" id="A0AAP9XV98"/>